<dbReference type="EMBL" id="ODYU01005385">
    <property type="protein sequence ID" value="SOQ46172.1"/>
    <property type="molecule type" value="Genomic_DNA"/>
</dbReference>
<name>A0A2H1W028_SPOFR</name>
<evidence type="ECO:0000256" key="1">
    <source>
        <dbReference type="SAM" id="MobiDB-lite"/>
    </source>
</evidence>
<evidence type="ECO:0000313" key="2">
    <source>
        <dbReference type="EMBL" id="SOQ46172.1"/>
    </source>
</evidence>
<dbReference type="AlphaFoldDB" id="A0A2H1W028"/>
<gene>
    <name evidence="2" type="ORF">SFRICE_017238</name>
</gene>
<sequence>MMSQHLTSMFEQLGNFKNNLSQNSKAVKEKETKTSANHVGAGGGSAGNAIATPAGRIGVPLLPPALKKPCKLRNIVSKAESYDTLYSNCPLVVSTRIKVVTSYACTVHLYNVH</sequence>
<protein>
    <submittedName>
        <fullName evidence="2">SFRICE_017238</fullName>
    </submittedName>
</protein>
<accession>A0A2H1W028</accession>
<organism evidence="2">
    <name type="scientific">Spodoptera frugiperda</name>
    <name type="common">Fall armyworm</name>
    <dbReference type="NCBI Taxonomy" id="7108"/>
    <lineage>
        <taxon>Eukaryota</taxon>
        <taxon>Metazoa</taxon>
        <taxon>Ecdysozoa</taxon>
        <taxon>Arthropoda</taxon>
        <taxon>Hexapoda</taxon>
        <taxon>Insecta</taxon>
        <taxon>Pterygota</taxon>
        <taxon>Neoptera</taxon>
        <taxon>Endopterygota</taxon>
        <taxon>Lepidoptera</taxon>
        <taxon>Glossata</taxon>
        <taxon>Ditrysia</taxon>
        <taxon>Noctuoidea</taxon>
        <taxon>Noctuidae</taxon>
        <taxon>Amphipyrinae</taxon>
        <taxon>Spodoptera</taxon>
    </lineage>
</organism>
<feature type="region of interest" description="Disordered" evidence="1">
    <location>
        <begin position="23"/>
        <end position="45"/>
    </location>
</feature>
<reference evidence="2" key="1">
    <citation type="submission" date="2016-07" db="EMBL/GenBank/DDBJ databases">
        <authorList>
            <person name="Bretaudeau A."/>
        </authorList>
    </citation>
    <scope>NUCLEOTIDE SEQUENCE</scope>
    <source>
        <strain evidence="2">Rice</strain>
        <tissue evidence="2">Whole body</tissue>
    </source>
</reference>
<proteinExistence type="predicted"/>